<keyword evidence="2" id="KW-0677">Repeat</keyword>
<feature type="repeat" description="PPR" evidence="3">
    <location>
        <begin position="346"/>
        <end position="380"/>
    </location>
</feature>
<dbReference type="Pfam" id="PF01535">
    <property type="entry name" value="PPR"/>
    <property type="match status" value="8"/>
</dbReference>
<dbReference type="AlphaFoldDB" id="A0AAD3Y627"/>
<feature type="repeat" description="PPR" evidence="3">
    <location>
        <begin position="660"/>
        <end position="694"/>
    </location>
</feature>
<evidence type="ECO:0000256" key="3">
    <source>
        <dbReference type="PROSITE-ProRule" id="PRU00708"/>
    </source>
</evidence>
<dbReference type="Pfam" id="PF13041">
    <property type="entry name" value="PPR_2"/>
    <property type="match status" value="1"/>
</dbReference>
<dbReference type="PANTHER" id="PTHR47941">
    <property type="entry name" value="PENTATRICOPEPTIDE REPEAT-CONTAINING PROTEIN 3, MITOCHONDRIAL"/>
    <property type="match status" value="1"/>
</dbReference>
<evidence type="ECO:0000256" key="2">
    <source>
        <dbReference type="ARBA" id="ARBA00022737"/>
    </source>
</evidence>
<feature type="repeat" description="PPR" evidence="3">
    <location>
        <begin position="171"/>
        <end position="205"/>
    </location>
</feature>
<name>A0AAD3Y627_NEPGR</name>
<feature type="repeat" description="PPR" evidence="3">
    <location>
        <begin position="416"/>
        <end position="450"/>
    </location>
</feature>
<feature type="repeat" description="PPR" evidence="3">
    <location>
        <begin position="240"/>
        <end position="274"/>
    </location>
</feature>
<accession>A0AAD3Y627</accession>
<dbReference type="NCBIfam" id="TIGR00756">
    <property type="entry name" value="PPR"/>
    <property type="match status" value="6"/>
</dbReference>
<evidence type="ECO:0000313" key="5">
    <source>
        <dbReference type="Proteomes" id="UP001279734"/>
    </source>
</evidence>
<dbReference type="InterPro" id="IPR002885">
    <property type="entry name" value="PPR_rpt"/>
</dbReference>
<feature type="repeat" description="PPR" evidence="3">
    <location>
        <begin position="275"/>
        <end position="309"/>
    </location>
</feature>
<reference evidence="4" key="1">
    <citation type="submission" date="2023-05" db="EMBL/GenBank/DDBJ databases">
        <title>Nepenthes gracilis genome sequencing.</title>
        <authorList>
            <person name="Fukushima K."/>
        </authorList>
    </citation>
    <scope>NUCLEOTIDE SEQUENCE</scope>
    <source>
        <strain evidence="4">SING2019-196</strain>
    </source>
</reference>
<feature type="repeat" description="PPR" evidence="3">
    <location>
        <begin position="381"/>
        <end position="415"/>
    </location>
</feature>
<dbReference type="InterPro" id="IPR011990">
    <property type="entry name" value="TPR-like_helical_dom_sf"/>
</dbReference>
<sequence length="872" mass="100198">MLMLPLKCITKTRAFLYPLLLSSSFSSAVPYPSFLSPASASIPSDFANCEPKEVAFSFKNWFKSGKNPLIERIFEILSSTDDEDLSSRRTADSALSQLGLRLSEPFVLEVLKYKNDVLSCLKFFDWAGRQSGFYHTRATFNAILKILSRAKLMSLMLDFLDSHLKLISVHKVRFYNTLVMGYAVAGKPDVALQLFGKMRFHGQDLDPFAYHVLLNALVEANCFDVAKVVLMQIKMRDCENEVTHSIVMKSLCKQNQLTEAEQYLRELLSGGRVVIGHVFSVLVDAFCTNNKFEHASKLIREIRETGKVPMEKSYAVWIRSLVQAGKLDNALEFLQTVKSLEGYIPDVFRYNILLSTLLRKNRLKDVYDLLTEMKEFQIVPDKVTMNTALCFFCKAGMVEVALELYNSRSEFGLTPNSMAYNYLINTLCGDGSIDEAYYILKNSIDEGYFPGRKTFSILADALCQEHKLDKMKELVIYALERNFFPSSSIYDKFISALCRARRVEDGYLIHGELNRLNNVSSRVTYIDMINGFNKSNRGDISARLLLEMQEKGHSPNRRLFRAVICSLCEMENPEKQFLQLLDMQLSRHNPETRIYNFFIDGAGHAKRPDLAREVFEMMVRSGISTNLSSDILILQSYLKSERISDALNFFHDISKRRKIRRKLYNSMVVGLCKAKKSDIALAMLRGCRENGLIPSLESYEELILLLSSEKKYDMVITLINDMEKVGRRVSSFIGNVLLLHSLKSRDLYECWVRSRDAYLETPSSSMLGQLIAAFSAQIRADLQVEDLEDAIQQCFPLDLYSYNMLLRRLSVDRIDGACEMFHRLCQKGYEPNRWTYHILMHGLYRHGRTAEAKRWAEEMFHRGFDPEERIFL</sequence>
<evidence type="ECO:0008006" key="6">
    <source>
        <dbReference type="Google" id="ProtNLM"/>
    </source>
</evidence>
<feature type="repeat" description="PPR" evidence="3">
    <location>
        <begin position="591"/>
        <end position="625"/>
    </location>
</feature>
<dbReference type="Proteomes" id="UP001279734">
    <property type="component" value="Unassembled WGS sequence"/>
</dbReference>
<evidence type="ECO:0000256" key="1">
    <source>
        <dbReference type="ARBA" id="ARBA00007626"/>
    </source>
</evidence>
<evidence type="ECO:0000313" key="4">
    <source>
        <dbReference type="EMBL" id="GMH30628.1"/>
    </source>
</evidence>
<dbReference type="EMBL" id="BSYO01000038">
    <property type="protein sequence ID" value="GMH30628.1"/>
    <property type="molecule type" value="Genomic_DNA"/>
</dbReference>
<comment type="caution">
    <text evidence="4">The sequence shown here is derived from an EMBL/GenBank/DDBJ whole genome shotgun (WGS) entry which is preliminary data.</text>
</comment>
<feature type="repeat" description="PPR" evidence="3">
    <location>
        <begin position="832"/>
        <end position="866"/>
    </location>
</feature>
<feature type="repeat" description="PPR" evidence="3">
    <location>
        <begin position="521"/>
        <end position="555"/>
    </location>
</feature>
<proteinExistence type="inferred from homology"/>
<dbReference type="Gene3D" id="1.25.40.10">
    <property type="entry name" value="Tetratricopeptide repeat domain"/>
    <property type="match status" value="7"/>
</dbReference>
<gene>
    <name evidence="4" type="ORF">Nepgr_032471</name>
</gene>
<dbReference type="PROSITE" id="PS51375">
    <property type="entry name" value="PPR"/>
    <property type="match status" value="10"/>
</dbReference>
<keyword evidence="5" id="KW-1185">Reference proteome</keyword>
<comment type="similarity">
    <text evidence="1">Belongs to the PPR family. P subfamily.</text>
</comment>
<protein>
    <recommendedName>
        <fullName evidence="6">Pentatricopeptide repeat-containing protein</fullName>
    </recommendedName>
</protein>
<organism evidence="4 5">
    <name type="scientific">Nepenthes gracilis</name>
    <name type="common">Slender pitcher plant</name>
    <dbReference type="NCBI Taxonomy" id="150966"/>
    <lineage>
        <taxon>Eukaryota</taxon>
        <taxon>Viridiplantae</taxon>
        <taxon>Streptophyta</taxon>
        <taxon>Embryophyta</taxon>
        <taxon>Tracheophyta</taxon>
        <taxon>Spermatophyta</taxon>
        <taxon>Magnoliopsida</taxon>
        <taxon>eudicotyledons</taxon>
        <taxon>Gunneridae</taxon>
        <taxon>Pentapetalae</taxon>
        <taxon>Caryophyllales</taxon>
        <taxon>Nepenthaceae</taxon>
        <taxon>Nepenthes</taxon>
    </lineage>
</organism>